<evidence type="ECO:0000313" key="9">
    <source>
        <dbReference type="EMBL" id="MBB3110989.1"/>
    </source>
</evidence>
<feature type="transmembrane region" description="Helical" evidence="8">
    <location>
        <begin position="52"/>
        <end position="71"/>
    </location>
</feature>
<dbReference type="InterPro" id="IPR000802">
    <property type="entry name" value="Arsenical_pump_ArsB"/>
</dbReference>
<evidence type="ECO:0000256" key="8">
    <source>
        <dbReference type="SAM" id="Phobius"/>
    </source>
</evidence>
<feature type="transmembrane region" description="Helical" evidence="8">
    <location>
        <begin position="434"/>
        <end position="454"/>
    </location>
</feature>
<comment type="subcellular location">
    <subcellularLocation>
        <location evidence="1">Cell membrane</location>
        <topology evidence="1">Multi-pass membrane protein</topology>
    </subcellularLocation>
</comment>
<feature type="transmembrane region" description="Helical" evidence="8">
    <location>
        <begin position="317"/>
        <end position="335"/>
    </location>
</feature>
<gene>
    <name evidence="9" type="ORF">FHS18_003057</name>
</gene>
<feature type="transmembrane region" description="Helical" evidence="8">
    <location>
        <begin position="180"/>
        <end position="199"/>
    </location>
</feature>
<dbReference type="AlphaFoldDB" id="A0A7W5AYA3"/>
<keyword evidence="10" id="KW-1185">Reference proteome</keyword>
<protein>
    <submittedName>
        <fullName evidence="9">Arsenical pump membrane protein</fullName>
    </submittedName>
</protein>
<feature type="transmembrane region" description="Helical" evidence="8">
    <location>
        <begin position="224"/>
        <end position="241"/>
    </location>
</feature>
<proteinExistence type="inferred from homology"/>
<dbReference type="NCBIfam" id="NF011980">
    <property type="entry name" value="PRK15445.1"/>
    <property type="match status" value="1"/>
</dbReference>
<evidence type="ECO:0000256" key="1">
    <source>
        <dbReference type="ARBA" id="ARBA00004651"/>
    </source>
</evidence>
<evidence type="ECO:0000256" key="5">
    <source>
        <dbReference type="ARBA" id="ARBA00022849"/>
    </source>
</evidence>
<comment type="caution">
    <text evidence="9">The sequence shown here is derived from an EMBL/GenBank/DDBJ whole genome shotgun (WGS) entry which is preliminary data.</text>
</comment>
<dbReference type="CDD" id="cd01118">
    <property type="entry name" value="ArsB_permease"/>
    <property type="match status" value="1"/>
</dbReference>
<evidence type="ECO:0000256" key="2">
    <source>
        <dbReference type="ARBA" id="ARBA00006433"/>
    </source>
</evidence>
<dbReference type="GO" id="GO:0005886">
    <property type="term" value="C:plasma membrane"/>
    <property type="evidence" value="ECO:0007669"/>
    <property type="project" value="UniProtKB-SubCell"/>
</dbReference>
<dbReference type="Proteomes" id="UP000570361">
    <property type="component" value="Unassembled WGS sequence"/>
</dbReference>
<dbReference type="PRINTS" id="PR00758">
    <property type="entry name" value="ARSENICPUMP"/>
</dbReference>
<keyword evidence="4 8" id="KW-0812">Transmembrane</keyword>
<dbReference type="GO" id="GO:0015105">
    <property type="term" value="F:arsenite transmembrane transporter activity"/>
    <property type="evidence" value="ECO:0007669"/>
    <property type="project" value="InterPro"/>
</dbReference>
<name>A0A7W5AYA3_9BACL</name>
<dbReference type="EMBL" id="JACHXK010000006">
    <property type="protein sequence ID" value="MBB3110989.1"/>
    <property type="molecule type" value="Genomic_DNA"/>
</dbReference>
<evidence type="ECO:0000313" key="10">
    <source>
        <dbReference type="Proteomes" id="UP000570361"/>
    </source>
</evidence>
<accession>A0A7W5AYA3</accession>
<dbReference type="RefSeq" id="WP_183600887.1">
    <property type="nucleotide sequence ID" value="NZ_JACHXK010000006.1"/>
</dbReference>
<evidence type="ECO:0000256" key="3">
    <source>
        <dbReference type="ARBA" id="ARBA00022475"/>
    </source>
</evidence>
<sequence length="471" mass="51293">MLALASLLFLVTLIFVIWQPRGLSIGWSAAGGAVIALLCGVVNLTDVWDVTQIVWNATLTFVALIIISLILEEIGFFEWAALHMARTAGGNGRLMFIYVILLGAAVSALFANDGAALILTPIVLAMVRALKFDERMILPFIMASGFISDTASLPLIISNLVNIVSADFFSISFAEYASRMIVPTLFSIAASLIVLFLFYRSHIPSQYDGEQLKQPRDAIKDHRLFRLSWYILSALLIVYMVSEFIHVPVSIIAGAAAVLFLVFARQSEAIHTWKLVKSAPWTIVVFSIGMYVVVYGLRNVGLTNELGQVFQWLGEQGLFLSTIGAGFIAAILSSIMNNLPTVMIDALAIQGTSTEGIIRESLIYANVIGSDLGPKITPIGSLATLIWLHVLSKKGIHIGWGTYFKAGIVLTVPTLFITLVGLYLWLLVIDAVSVNIWIIIAAIGLAIVLGLLLVKLMRTDKVKNAERGLAE</sequence>
<dbReference type="GO" id="GO:0046685">
    <property type="term" value="P:response to arsenic-containing substance"/>
    <property type="evidence" value="ECO:0007669"/>
    <property type="project" value="UniProtKB-KW"/>
</dbReference>
<keyword evidence="7 8" id="KW-0472">Membrane</keyword>
<feature type="transmembrane region" description="Helical" evidence="8">
    <location>
        <begin position="247"/>
        <end position="264"/>
    </location>
</feature>
<dbReference type="NCBIfam" id="TIGR00935">
    <property type="entry name" value="2a45"/>
    <property type="match status" value="1"/>
</dbReference>
<feature type="transmembrane region" description="Helical" evidence="8">
    <location>
        <begin position="92"/>
        <end position="110"/>
    </location>
</feature>
<feature type="transmembrane region" description="Helical" evidence="8">
    <location>
        <begin position="403"/>
        <end position="428"/>
    </location>
</feature>
<dbReference type="PANTHER" id="PTHR43302">
    <property type="entry name" value="TRANSPORTER ARSB-RELATED"/>
    <property type="match status" value="1"/>
</dbReference>
<evidence type="ECO:0000256" key="6">
    <source>
        <dbReference type="ARBA" id="ARBA00022989"/>
    </source>
</evidence>
<reference evidence="9 10" key="1">
    <citation type="submission" date="2020-08" db="EMBL/GenBank/DDBJ databases">
        <title>Genomic Encyclopedia of Type Strains, Phase III (KMG-III): the genomes of soil and plant-associated and newly described type strains.</title>
        <authorList>
            <person name="Whitman W."/>
        </authorList>
    </citation>
    <scope>NUCLEOTIDE SEQUENCE [LARGE SCALE GENOMIC DNA]</scope>
    <source>
        <strain evidence="9 10">CECT 5862</strain>
    </source>
</reference>
<evidence type="ECO:0000256" key="4">
    <source>
        <dbReference type="ARBA" id="ARBA00022692"/>
    </source>
</evidence>
<dbReference type="PANTHER" id="PTHR43302:SF5">
    <property type="entry name" value="TRANSPORTER ARSB-RELATED"/>
    <property type="match status" value="1"/>
</dbReference>
<evidence type="ECO:0000256" key="7">
    <source>
        <dbReference type="ARBA" id="ARBA00023136"/>
    </source>
</evidence>
<organism evidence="9 10">
    <name type="scientific">Paenibacillus phyllosphaerae</name>
    <dbReference type="NCBI Taxonomy" id="274593"/>
    <lineage>
        <taxon>Bacteria</taxon>
        <taxon>Bacillati</taxon>
        <taxon>Bacillota</taxon>
        <taxon>Bacilli</taxon>
        <taxon>Bacillales</taxon>
        <taxon>Paenibacillaceae</taxon>
        <taxon>Paenibacillus</taxon>
    </lineage>
</organism>
<feature type="transmembrane region" description="Helical" evidence="8">
    <location>
        <begin position="276"/>
        <end position="297"/>
    </location>
</feature>
<keyword evidence="5" id="KW-0059">Arsenical resistance</keyword>
<keyword evidence="6 8" id="KW-1133">Transmembrane helix</keyword>
<keyword evidence="3" id="KW-1003">Cell membrane</keyword>
<dbReference type="Pfam" id="PF02040">
    <property type="entry name" value="ArsB"/>
    <property type="match status" value="1"/>
</dbReference>
<comment type="similarity">
    <text evidence="2">Belongs to the ArsB family.</text>
</comment>